<name>A0A8J3SPD2_9ACTN</name>
<dbReference type="RefSeq" id="WP_204069832.1">
    <property type="nucleotide sequence ID" value="NZ_BOOJ01000106.1"/>
</dbReference>
<dbReference type="AlphaFoldDB" id="A0A8J3SPD2"/>
<dbReference type="EMBL" id="BOOJ01000106">
    <property type="protein sequence ID" value="GIH97852.1"/>
    <property type="molecule type" value="Genomic_DNA"/>
</dbReference>
<dbReference type="Proteomes" id="UP000619788">
    <property type="component" value="Unassembled WGS sequence"/>
</dbReference>
<gene>
    <name evidence="2" type="ORF">Psi01_84820</name>
</gene>
<proteinExistence type="predicted"/>
<protein>
    <submittedName>
        <fullName evidence="2">Uncharacterized protein</fullName>
    </submittedName>
</protein>
<organism evidence="2 3">
    <name type="scientific">Planobispora siamensis</name>
    <dbReference type="NCBI Taxonomy" id="936338"/>
    <lineage>
        <taxon>Bacteria</taxon>
        <taxon>Bacillati</taxon>
        <taxon>Actinomycetota</taxon>
        <taxon>Actinomycetes</taxon>
        <taxon>Streptosporangiales</taxon>
        <taxon>Streptosporangiaceae</taxon>
        <taxon>Planobispora</taxon>
    </lineage>
</organism>
<evidence type="ECO:0000256" key="1">
    <source>
        <dbReference type="SAM" id="MobiDB-lite"/>
    </source>
</evidence>
<evidence type="ECO:0000313" key="2">
    <source>
        <dbReference type="EMBL" id="GIH97852.1"/>
    </source>
</evidence>
<evidence type="ECO:0000313" key="3">
    <source>
        <dbReference type="Proteomes" id="UP000619788"/>
    </source>
</evidence>
<sequence length="127" mass="14012">MPPPDDPAGSRTARSIDEPGTPRQHRAPHAREYSTAAAARAERRGQQSEHADQLIERSEQRIERADQLIERSEQRIKGSDQRIERAGQLIKGDDRLRAASSDRLSPRQAPAPTGTGEVSATAEKGQR</sequence>
<keyword evidence="3" id="KW-1185">Reference proteome</keyword>
<reference evidence="2 3" key="1">
    <citation type="submission" date="2021-01" db="EMBL/GenBank/DDBJ databases">
        <title>Whole genome shotgun sequence of Planobispora siamensis NBRC 107568.</title>
        <authorList>
            <person name="Komaki H."/>
            <person name="Tamura T."/>
        </authorList>
    </citation>
    <scope>NUCLEOTIDE SEQUENCE [LARGE SCALE GENOMIC DNA]</scope>
    <source>
        <strain evidence="2 3">NBRC 107568</strain>
    </source>
</reference>
<feature type="compositionally biased region" description="Basic and acidic residues" evidence="1">
    <location>
        <begin position="40"/>
        <end position="97"/>
    </location>
</feature>
<comment type="caution">
    <text evidence="2">The sequence shown here is derived from an EMBL/GenBank/DDBJ whole genome shotgun (WGS) entry which is preliminary data.</text>
</comment>
<accession>A0A8J3SPD2</accession>
<feature type="region of interest" description="Disordered" evidence="1">
    <location>
        <begin position="1"/>
        <end position="127"/>
    </location>
</feature>